<organism evidence="2 3">
    <name type="scientific">Leminorella grimontii</name>
    <dbReference type="NCBI Taxonomy" id="82981"/>
    <lineage>
        <taxon>Bacteria</taxon>
        <taxon>Pseudomonadati</taxon>
        <taxon>Pseudomonadota</taxon>
        <taxon>Gammaproteobacteria</taxon>
        <taxon>Enterobacterales</taxon>
        <taxon>Budviciaceae</taxon>
        <taxon>Leminorella</taxon>
    </lineage>
</organism>
<dbReference type="AlphaFoldDB" id="A0AAV5N4I6"/>
<dbReference type="EMBL" id="BRLH01000004">
    <property type="protein sequence ID" value="GKX55904.1"/>
    <property type="molecule type" value="Genomic_DNA"/>
</dbReference>
<name>A0AAV5N4I6_9GAMM</name>
<proteinExistence type="predicted"/>
<dbReference type="InterPro" id="IPR007712">
    <property type="entry name" value="RelE/ParE_toxin"/>
</dbReference>
<reference evidence="2" key="1">
    <citation type="submission" date="2022-06" db="EMBL/GenBank/DDBJ databases">
        <title>Draft genome sequences of Leminorella grimontii str. JCM5902.</title>
        <authorList>
            <person name="Wakabayashi Y."/>
            <person name="Kojima K."/>
        </authorList>
    </citation>
    <scope>NUCLEOTIDE SEQUENCE</scope>
    <source>
        <strain evidence="2">JCM 5902</strain>
    </source>
</reference>
<accession>A0AAV5N4I6</accession>
<dbReference type="InterPro" id="IPR035093">
    <property type="entry name" value="RelE/ParE_toxin_dom_sf"/>
</dbReference>
<keyword evidence="3" id="KW-1185">Reference proteome</keyword>
<dbReference type="RefSeq" id="WP_027274323.1">
    <property type="nucleotide sequence ID" value="NZ_BRLH01000004.1"/>
</dbReference>
<evidence type="ECO:0000256" key="1">
    <source>
        <dbReference type="ARBA" id="ARBA00022649"/>
    </source>
</evidence>
<evidence type="ECO:0000313" key="3">
    <source>
        <dbReference type="Proteomes" id="UP001058124"/>
    </source>
</evidence>
<dbReference type="Proteomes" id="UP001058124">
    <property type="component" value="Unassembled WGS sequence"/>
</dbReference>
<dbReference type="Gene3D" id="3.30.2310.20">
    <property type="entry name" value="RelE-like"/>
    <property type="match status" value="1"/>
</dbReference>
<protein>
    <submittedName>
        <fullName evidence="2">Plasmid stabilization protein</fullName>
    </submittedName>
</protein>
<keyword evidence="1" id="KW-1277">Toxin-antitoxin system</keyword>
<gene>
    <name evidence="2" type="ORF">SOASR030_20160</name>
</gene>
<sequence length="100" mass="11443">MSYRVRFTQEARDDLLRLYAFLAERDAQAAERAKEAIAKGLALLQDFPFTCRKVSPDGSPFLREQLISFGSFGYVALFEIDSEAAVTVLAVRHQREDDYY</sequence>
<comment type="caution">
    <text evidence="2">The sequence shown here is derived from an EMBL/GenBank/DDBJ whole genome shotgun (WGS) entry which is preliminary data.</text>
</comment>
<evidence type="ECO:0000313" key="2">
    <source>
        <dbReference type="EMBL" id="GKX55904.1"/>
    </source>
</evidence>
<dbReference type="Pfam" id="PF05016">
    <property type="entry name" value="ParE_toxin"/>
    <property type="match status" value="1"/>
</dbReference>